<organism evidence="11 12">
    <name type="scientific">Heliorestis convoluta</name>
    <dbReference type="NCBI Taxonomy" id="356322"/>
    <lineage>
        <taxon>Bacteria</taxon>
        <taxon>Bacillati</taxon>
        <taxon>Bacillota</taxon>
        <taxon>Clostridia</taxon>
        <taxon>Eubacteriales</taxon>
        <taxon>Heliobacteriaceae</taxon>
        <taxon>Heliorestis</taxon>
    </lineage>
</organism>
<evidence type="ECO:0000256" key="7">
    <source>
        <dbReference type="ARBA" id="ARBA00025246"/>
    </source>
</evidence>
<comment type="miscellaneous">
    <text evidence="8">This function is generally fulfilled by the C-terminal part of HisG, which is missing in some bacteria such as this one.</text>
</comment>
<feature type="binding site" evidence="9">
    <location>
        <begin position="83"/>
        <end position="85"/>
    </location>
    <ligand>
        <name>L-histidine</name>
        <dbReference type="ChEBI" id="CHEBI:57595"/>
    </ligand>
</feature>
<evidence type="ECO:0000256" key="4">
    <source>
        <dbReference type="ARBA" id="ARBA00011496"/>
    </source>
</evidence>
<accession>A0A5Q2N554</accession>
<dbReference type="InterPro" id="IPR041715">
    <property type="entry name" value="HisRS-like_core"/>
</dbReference>
<dbReference type="PANTHER" id="PTHR43707">
    <property type="entry name" value="HISTIDYL-TRNA SYNTHETASE"/>
    <property type="match status" value="1"/>
</dbReference>
<dbReference type="GO" id="GO:0005737">
    <property type="term" value="C:cytoplasm"/>
    <property type="evidence" value="ECO:0007669"/>
    <property type="project" value="UniProtKB-SubCell"/>
</dbReference>
<evidence type="ECO:0000256" key="3">
    <source>
        <dbReference type="ARBA" id="ARBA00005539"/>
    </source>
</evidence>
<dbReference type="Pfam" id="PF13393">
    <property type="entry name" value="tRNA-synt_His"/>
    <property type="match status" value="1"/>
</dbReference>
<dbReference type="HAMAP" id="MF_00125">
    <property type="entry name" value="HisZ"/>
    <property type="match status" value="1"/>
</dbReference>
<dbReference type="GO" id="GO:0140096">
    <property type="term" value="F:catalytic activity, acting on a protein"/>
    <property type="evidence" value="ECO:0007669"/>
    <property type="project" value="UniProtKB-ARBA"/>
</dbReference>
<reference evidence="12" key="1">
    <citation type="submission" date="2019-11" db="EMBL/GenBank/DDBJ databases">
        <title>Genome sequence of Heliorestis convoluta strain HH, an alkaliphilic and minimalistic phototrophic bacterium from a soda lake in Egypt.</title>
        <authorList>
            <person name="Dewey E.D."/>
            <person name="Stokes L.M."/>
            <person name="Burchell B.M."/>
            <person name="Shaffer K.N."/>
            <person name="Huntington A.M."/>
            <person name="Baker J.M."/>
            <person name="Nadendla S."/>
            <person name="Giglio M.G."/>
            <person name="Touchman J.W."/>
            <person name="Blankenship R.E."/>
            <person name="Madigan M.T."/>
            <person name="Sattley W.M."/>
        </authorList>
    </citation>
    <scope>NUCLEOTIDE SEQUENCE [LARGE SCALE GENOMIC DNA]</scope>
    <source>
        <strain evidence="12">HH</strain>
    </source>
</reference>
<evidence type="ECO:0000313" key="11">
    <source>
        <dbReference type="EMBL" id="QGG49029.1"/>
    </source>
</evidence>
<comment type="subcellular location">
    <subcellularLocation>
        <location evidence="1 8">Cytoplasm</location>
    </subcellularLocation>
</comment>
<dbReference type="OrthoDB" id="9800814at2"/>
<dbReference type="UniPathway" id="UPA00031">
    <property type="reaction ID" value="UER00006"/>
</dbReference>
<evidence type="ECO:0000256" key="1">
    <source>
        <dbReference type="ARBA" id="ARBA00004496"/>
    </source>
</evidence>
<keyword evidence="11" id="KW-0808">Transferase</keyword>
<feature type="binding site" evidence="9">
    <location>
        <begin position="276"/>
        <end position="277"/>
    </location>
    <ligand>
        <name>L-histidine</name>
        <dbReference type="ChEBI" id="CHEBI:57595"/>
    </ligand>
</feature>
<feature type="binding site" evidence="9">
    <location>
        <position position="131"/>
    </location>
    <ligand>
        <name>L-histidine</name>
        <dbReference type="ChEBI" id="CHEBI:57595"/>
    </ligand>
</feature>
<feature type="binding site" evidence="9">
    <location>
        <position position="113"/>
    </location>
    <ligand>
        <name>L-histidine</name>
        <dbReference type="ChEBI" id="CHEBI:57595"/>
    </ligand>
</feature>
<dbReference type="InterPro" id="IPR045864">
    <property type="entry name" value="aa-tRNA-synth_II/BPL/LPL"/>
</dbReference>
<dbReference type="InterPro" id="IPR006195">
    <property type="entry name" value="aa-tRNA-synth_II"/>
</dbReference>
<dbReference type="GO" id="GO:0016757">
    <property type="term" value="F:glycosyltransferase activity"/>
    <property type="evidence" value="ECO:0007669"/>
    <property type="project" value="UniProtKB-KW"/>
</dbReference>
<comment type="function">
    <text evidence="7 8">Required for the first step of histidine biosynthesis. May allow the feedback regulation of ATP phosphoribosyltransferase activity by histidine.</text>
</comment>
<keyword evidence="6 8" id="KW-0963">Cytoplasm</keyword>
<dbReference type="GO" id="GO:0004821">
    <property type="term" value="F:histidine-tRNA ligase activity"/>
    <property type="evidence" value="ECO:0007669"/>
    <property type="project" value="TreeGrafter"/>
</dbReference>
<dbReference type="Proteomes" id="UP000366051">
    <property type="component" value="Chromosome"/>
</dbReference>
<dbReference type="EMBL" id="CP045875">
    <property type="protein sequence ID" value="QGG49029.1"/>
    <property type="molecule type" value="Genomic_DNA"/>
</dbReference>
<keyword evidence="12" id="KW-1185">Reference proteome</keyword>
<dbReference type="PANTHER" id="PTHR43707:SF1">
    <property type="entry name" value="HISTIDINE--TRNA LIGASE, MITOCHONDRIAL-RELATED"/>
    <property type="match status" value="1"/>
</dbReference>
<dbReference type="NCBIfam" id="TIGR00443">
    <property type="entry name" value="hisZ_biosyn_reg"/>
    <property type="match status" value="1"/>
</dbReference>
<keyword evidence="11" id="KW-0328">Glycosyltransferase</keyword>
<keyword evidence="8" id="KW-0368">Histidine biosynthesis</keyword>
<sequence>MTKDRSLLQIPAGMRDFLPGEAQMKRALENKWAQLYTSWSYEEVITPTVEYLDVLAIDTGEEMAGRLFQLFDRKGHIMVLRPEMTTPIARLVASRLYKEPLPQRLFYGANVFRYDEPQAGRQREIYQSGVELIGAPGPLADAEVIALAVEALRESGLEDFQISIGQIDVFNGIMEELPLSPEEKVKISRLVAKKDFVSLEEFLDDHPLNLDQAELLLRLPTFHGSKEVLEEASILAVNEKARQGLENLRQVYEALSLYGVQDYIALDLGVLRGFDYYTGVVFEGYTEGLGFPICGGGRYDRLLAQMGFDSPATGFAIGLERVLLALSRSNQPSPYPMPDVLLGGDNLPEILGKAARLRARGSIVEIDVLGLQEEALKAYARERGIRNVVYFAASPQTEPDDSKEEA</sequence>
<protein>
    <recommendedName>
        <fullName evidence="5 8">ATP phosphoribosyltransferase regulatory subunit</fullName>
    </recommendedName>
</protein>
<evidence type="ECO:0000256" key="2">
    <source>
        <dbReference type="ARBA" id="ARBA00004667"/>
    </source>
</evidence>
<dbReference type="CDD" id="cd00773">
    <property type="entry name" value="HisRS-like_core"/>
    <property type="match status" value="1"/>
</dbReference>
<comment type="subunit">
    <text evidence="4 8">Heteromultimer composed of HisG and HisZ subunits.</text>
</comment>
<dbReference type="InterPro" id="IPR004516">
    <property type="entry name" value="HisRS/HisZ"/>
</dbReference>
<evidence type="ECO:0000313" key="12">
    <source>
        <dbReference type="Proteomes" id="UP000366051"/>
    </source>
</evidence>
<dbReference type="SUPFAM" id="SSF55681">
    <property type="entry name" value="Class II aaRS and biotin synthetases"/>
    <property type="match status" value="1"/>
</dbReference>
<dbReference type="KEGG" id="hcv:FTV88_2940"/>
<dbReference type="PIRSF" id="PIRSF001549">
    <property type="entry name" value="His-tRNA_synth"/>
    <property type="match status" value="1"/>
</dbReference>
<proteinExistence type="inferred from homology"/>
<feature type="binding site" evidence="9">
    <location>
        <position position="272"/>
    </location>
    <ligand>
        <name>L-histidine</name>
        <dbReference type="ChEBI" id="CHEBI:57595"/>
    </ligand>
</feature>
<dbReference type="GO" id="GO:0006427">
    <property type="term" value="P:histidyl-tRNA aminoacylation"/>
    <property type="evidence" value="ECO:0007669"/>
    <property type="project" value="TreeGrafter"/>
</dbReference>
<feature type="binding site" evidence="9">
    <location>
        <position position="127"/>
    </location>
    <ligand>
        <name>L-histidine</name>
        <dbReference type="ChEBI" id="CHEBI:57595"/>
    </ligand>
</feature>
<dbReference type="AlphaFoldDB" id="A0A5Q2N554"/>
<name>A0A5Q2N554_9FIRM</name>
<dbReference type="RefSeq" id="WP_153726079.1">
    <property type="nucleotide sequence ID" value="NZ_CP045875.1"/>
</dbReference>
<keyword evidence="8" id="KW-0028">Amino-acid biosynthesis</keyword>
<evidence type="ECO:0000256" key="9">
    <source>
        <dbReference type="PIRSR" id="PIRSR001549-1"/>
    </source>
</evidence>
<feature type="domain" description="Aminoacyl-transfer RNA synthetases class-II family profile" evidence="10">
    <location>
        <begin position="13"/>
        <end position="336"/>
    </location>
</feature>
<evidence type="ECO:0000256" key="8">
    <source>
        <dbReference type="HAMAP-Rule" id="MF_00125"/>
    </source>
</evidence>
<gene>
    <name evidence="8" type="primary">hisZ</name>
    <name evidence="11" type="ORF">FTV88_2940</name>
</gene>
<dbReference type="PROSITE" id="PS50862">
    <property type="entry name" value="AA_TRNA_LIGASE_II"/>
    <property type="match status" value="1"/>
</dbReference>
<dbReference type="InterPro" id="IPR004517">
    <property type="entry name" value="HisZ"/>
</dbReference>
<comment type="pathway">
    <text evidence="2 8">Amino-acid biosynthesis; L-histidine biosynthesis; L-histidine from 5-phospho-alpha-D-ribose 1-diphosphate: step 1/9.</text>
</comment>
<dbReference type="GO" id="GO:0000105">
    <property type="term" value="P:L-histidine biosynthetic process"/>
    <property type="evidence" value="ECO:0007669"/>
    <property type="project" value="UniProtKB-UniRule"/>
</dbReference>
<dbReference type="Gene3D" id="3.30.930.10">
    <property type="entry name" value="Bira Bifunctional Protein, Domain 2"/>
    <property type="match status" value="1"/>
</dbReference>
<comment type="similarity">
    <text evidence="3 8">Belongs to the class-II aminoacyl-tRNA synthetase family. HisZ subfamily.</text>
</comment>
<evidence type="ECO:0000259" key="10">
    <source>
        <dbReference type="PROSITE" id="PS50862"/>
    </source>
</evidence>
<evidence type="ECO:0000256" key="6">
    <source>
        <dbReference type="ARBA" id="ARBA00022490"/>
    </source>
</evidence>
<evidence type="ECO:0000256" key="5">
    <source>
        <dbReference type="ARBA" id="ARBA00020397"/>
    </source>
</evidence>